<evidence type="ECO:0000256" key="2">
    <source>
        <dbReference type="ARBA" id="ARBA00004141"/>
    </source>
</evidence>
<sequence>MNNYVLIFIIVAYLAFLFGIAFWAEKRAKSSWVNNAYVYSLSLAVYCSAWTYYGSVGIAATSGISFLTTYLGPVIAFPLWIILLKKIIRISKQQKVSSIADFMSLRYGNNRSLGALVTLICVLGILPYISLQLKAISETFAIISKDTISSSTSIFQDTTFYVAVLLALFAAFFGTQVTDATRRRQGIVFSVAVESVLKLVFFLIIGVYVTYFLFDGTTDIYEKISSSENFESLITFSGLEAGINWYFMIALSFFAIFLLPRQFQVSVIENTSESHLKKAIWLFPLYLLLFNVFVIFVAWGGKLSLGENLNPDYYTLLLPLQNNNMILAILVFLGGFSAVISMVVVSTLALSVMLSNNLIIPYGFLDKFSRSHPERNSNYIKNIRRIAIFSLIVGAYLFYINFNVQLSLFSIGQISFVIIAQLAPAFFIGLFWNRGSAIAAKSGIIAGTFITIYTLILPFVLDIIIGSTDFIANGAFGIELLRPYQLFGIDFMTPVTHAFFWSMFFNTIIYLSLSLSRKGNYRERNYAEMFVNNSYDSLQESAYVWKGEAYVSDIKNLLIRFLGIQRTERALTLFYAKHDLPVDIKKADSRLINFSEKLLTGSIGGASSRILIASVVKEQPVTLVEVLKILEESKKTISTNKFLRQRSEELVKLTDDLKKANEELKLQDKIKDEFLDTVAHELKTPITSIRAASEVLLDNDDDISNNLRIQFLDTILKDSERLSTLIHNILDLEKLGSGREVFDKKNKNIVETVENSIAGVYTIAKQKCISVSLIKSSDQIIALYDEDRMLQVLTNLLSNGIKFVDKNEGFIEVAVVEKDDFIRISVQDNGKGIPRNDAKRIFEKFYQSHNQNIKKPIGSGLGLAICKKIIEGHNGVIRIDDSYSKGAMFMIDLPKNLKIEE</sequence>
<keyword evidence="11 13" id="KW-0472">Membrane</keyword>
<dbReference type="InterPro" id="IPR038377">
    <property type="entry name" value="Na/Glc_symporter_sf"/>
</dbReference>
<comment type="similarity">
    <text evidence="3">Belongs to the sodium:solute symporter (SSF) (TC 2.A.21) family.</text>
</comment>
<dbReference type="Pfam" id="PF02518">
    <property type="entry name" value="HATPase_c"/>
    <property type="match status" value="1"/>
</dbReference>
<dbReference type="RefSeq" id="WP_091412633.1">
    <property type="nucleotide sequence ID" value="NZ_FOAB01000012.1"/>
</dbReference>
<feature type="transmembrane region" description="Helical" evidence="13">
    <location>
        <begin position="325"/>
        <end position="350"/>
    </location>
</feature>
<evidence type="ECO:0000256" key="13">
    <source>
        <dbReference type="SAM" id="Phobius"/>
    </source>
</evidence>
<dbReference type="PROSITE" id="PS50109">
    <property type="entry name" value="HIS_KIN"/>
    <property type="match status" value="1"/>
</dbReference>
<dbReference type="InterPro" id="IPR050736">
    <property type="entry name" value="Sensor_HK_Regulatory"/>
</dbReference>
<reference evidence="15 16" key="1">
    <citation type="submission" date="2016-10" db="EMBL/GenBank/DDBJ databases">
        <authorList>
            <person name="de Groot N.N."/>
        </authorList>
    </citation>
    <scope>NUCLEOTIDE SEQUENCE [LARGE SCALE GENOMIC DNA]</scope>
    <source>
        <strain evidence="15 16">DSM 25232</strain>
    </source>
</reference>
<dbReference type="InterPro" id="IPR036097">
    <property type="entry name" value="HisK_dim/P_sf"/>
</dbReference>
<dbReference type="PRINTS" id="PR00344">
    <property type="entry name" value="BCTRLSENSOR"/>
</dbReference>
<keyword evidence="6" id="KW-0808">Transferase</keyword>
<keyword evidence="9 13" id="KW-1133">Transmembrane helix</keyword>
<evidence type="ECO:0000259" key="14">
    <source>
        <dbReference type="PROSITE" id="PS50109"/>
    </source>
</evidence>
<feature type="transmembrane region" description="Helical" evidence="13">
    <location>
        <begin position="59"/>
        <end position="84"/>
    </location>
</feature>
<organism evidence="15 16">
    <name type="scientific">Aquimarina amphilecti</name>
    <dbReference type="NCBI Taxonomy" id="1038014"/>
    <lineage>
        <taxon>Bacteria</taxon>
        <taxon>Pseudomonadati</taxon>
        <taxon>Bacteroidota</taxon>
        <taxon>Flavobacteriia</taxon>
        <taxon>Flavobacteriales</taxon>
        <taxon>Flavobacteriaceae</taxon>
        <taxon>Aquimarina</taxon>
    </lineage>
</organism>
<dbReference type="CDD" id="cd10322">
    <property type="entry name" value="SLC5sbd"/>
    <property type="match status" value="1"/>
</dbReference>
<evidence type="ECO:0000256" key="3">
    <source>
        <dbReference type="ARBA" id="ARBA00006434"/>
    </source>
</evidence>
<comment type="catalytic activity">
    <reaction evidence="1">
        <text>ATP + protein L-histidine = ADP + protein N-phospho-L-histidine.</text>
        <dbReference type="EC" id="2.7.13.3"/>
    </reaction>
</comment>
<dbReference type="GO" id="GO:0022857">
    <property type="term" value="F:transmembrane transporter activity"/>
    <property type="evidence" value="ECO:0007669"/>
    <property type="project" value="InterPro"/>
</dbReference>
<dbReference type="GO" id="GO:0016020">
    <property type="term" value="C:membrane"/>
    <property type="evidence" value="ECO:0007669"/>
    <property type="project" value="UniProtKB-SubCell"/>
</dbReference>
<dbReference type="EMBL" id="FOAB01000012">
    <property type="protein sequence ID" value="SEM25146.1"/>
    <property type="molecule type" value="Genomic_DNA"/>
</dbReference>
<dbReference type="FunFam" id="3.30.565.10:FF:000006">
    <property type="entry name" value="Sensor histidine kinase WalK"/>
    <property type="match status" value="1"/>
</dbReference>
<evidence type="ECO:0000313" key="16">
    <source>
        <dbReference type="Proteomes" id="UP000198521"/>
    </source>
</evidence>
<evidence type="ECO:0000256" key="6">
    <source>
        <dbReference type="ARBA" id="ARBA00022679"/>
    </source>
</evidence>
<keyword evidence="5" id="KW-0597">Phosphoprotein</keyword>
<dbReference type="SUPFAM" id="SSF47384">
    <property type="entry name" value="Homodimeric domain of signal transducing histidine kinase"/>
    <property type="match status" value="1"/>
</dbReference>
<feature type="transmembrane region" description="Helical" evidence="13">
    <location>
        <begin position="113"/>
        <end position="131"/>
    </location>
</feature>
<evidence type="ECO:0000256" key="7">
    <source>
        <dbReference type="ARBA" id="ARBA00022692"/>
    </source>
</evidence>
<dbReference type="Proteomes" id="UP000198521">
    <property type="component" value="Unassembled WGS sequence"/>
</dbReference>
<keyword evidence="16" id="KW-1185">Reference proteome</keyword>
<feature type="transmembrane region" description="Helical" evidence="13">
    <location>
        <begin position="498"/>
        <end position="515"/>
    </location>
</feature>
<dbReference type="STRING" id="1038014.SAMN04487910_4541"/>
<dbReference type="PANTHER" id="PTHR43711">
    <property type="entry name" value="TWO-COMPONENT HISTIDINE KINASE"/>
    <property type="match status" value="1"/>
</dbReference>
<keyword evidence="10" id="KW-0902">Two-component regulatory system</keyword>
<dbReference type="GO" id="GO:0000155">
    <property type="term" value="F:phosphorelay sensor kinase activity"/>
    <property type="evidence" value="ECO:0007669"/>
    <property type="project" value="InterPro"/>
</dbReference>
<accession>A0A1H7WU80</accession>
<dbReference type="OrthoDB" id="9764438at2"/>
<dbReference type="Pfam" id="PF00512">
    <property type="entry name" value="HisKA"/>
    <property type="match status" value="1"/>
</dbReference>
<dbReference type="SUPFAM" id="SSF55874">
    <property type="entry name" value="ATPase domain of HSP90 chaperone/DNA topoisomerase II/histidine kinase"/>
    <property type="match status" value="1"/>
</dbReference>
<evidence type="ECO:0000256" key="12">
    <source>
        <dbReference type="SAM" id="Coils"/>
    </source>
</evidence>
<dbReference type="SMART" id="SM00387">
    <property type="entry name" value="HATPase_c"/>
    <property type="match status" value="1"/>
</dbReference>
<dbReference type="CDD" id="cd00082">
    <property type="entry name" value="HisKA"/>
    <property type="match status" value="1"/>
</dbReference>
<keyword evidence="7 13" id="KW-0812">Transmembrane</keyword>
<feature type="domain" description="Histidine kinase" evidence="14">
    <location>
        <begin position="677"/>
        <end position="897"/>
    </location>
</feature>
<evidence type="ECO:0000256" key="11">
    <source>
        <dbReference type="ARBA" id="ARBA00023136"/>
    </source>
</evidence>
<dbReference type="InterPro" id="IPR004358">
    <property type="entry name" value="Sig_transdc_His_kin-like_C"/>
</dbReference>
<dbReference type="InterPro" id="IPR003661">
    <property type="entry name" value="HisK_dim/P_dom"/>
</dbReference>
<feature type="transmembrane region" description="Helical" evidence="13">
    <location>
        <begin position="6"/>
        <end position="24"/>
    </location>
</feature>
<protein>
    <recommendedName>
        <fullName evidence="4">histidine kinase</fullName>
        <ecNumber evidence="4">2.7.13.3</ecNumber>
    </recommendedName>
</protein>
<gene>
    <name evidence="15" type="ORF">SAMN04487910_4541</name>
</gene>
<evidence type="ECO:0000313" key="15">
    <source>
        <dbReference type="EMBL" id="SEM25146.1"/>
    </source>
</evidence>
<evidence type="ECO:0000256" key="1">
    <source>
        <dbReference type="ARBA" id="ARBA00000085"/>
    </source>
</evidence>
<dbReference type="EC" id="2.7.13.3" evidence="4"/>
<dbReference type="SMART" id="SM00388">
    <property type="entry name" value="HisKA"/>
    <property type="match status" value="1"/>
</dbReference>
<feature type="coiled-coil region" evidence="12">
    <location>
        <begin position="643"/>
        <end position="670"/>
    </location>
</feature>
<dbReference type="Gene3D" id="3.30.565.10">
    <property type="entry name" value="Histidine kinase-like ATPase, C-terminal domain"/>
    <property type="match status" value="1"/>
</dbReference>
<dbReference type="InterPro" id="IPR003594">
    <property type="entry name" value="HATPase_dom"/>
</dbReference>
<feature type="transmembrane region" description="Helical" evidence="13">
    <location>
        <begin position="280"/>
        <end position="305"/>
    </location>
</feature>
<dbReference type="InterPro" id="IPR005467">
    <property type="entry name" value="His_kinase_dom"/>
</dbReference>
<name>A0A1H7WU80_AQUAM</name>
<dbReference type="Gene3D" id="1.20.1730.10">
    <property type="entry name" value="Sodium/glucose cotransporter"/>
    <property type="match status" value="1"/>
</dbReference>
<dbReference type="PROSITE" id="PS50283">
    <property type="entry name" value="NA_SOLUT_SYMP_3"/>
    <property type="match status" value="1"/>
</dbReference>
<dbReference type="InterPro" id="IPR001734">
    <property type="entry name" value="Na/solute_symporter"/>
</dbReference>
<proteinExistence type="inferred from homology"/>
<evidence type="ECO:0000256" key="10">
    <source>
        <dbReference type="ARBA" id="ARBA00023012"/>
    </source>
</evidence>
<feature type="transmembrane region" description="Helical" evidence="13">
    <location>
        <begin position="158"/>
        <end position="175"/>
    </location>
</feature>
<dbReference type="Gene3D" id="1.10.287.130">
    <property type="match status" value="1"/>
</dbReference>
<dbReference type="PANTHER" id="PTHR43711:SF1">
    <property type="entry name" value="HISTIDINE KINASE 1"/>
    <property type="match status" value="1"/>
</dbReference>
<evidence type="ECO:0000256" key="4">
    <source>
        <dbReference type="ARBA" id="ARBA00012438"/>
    </source>
</evidence>
<comment type="subcellular location">
    <subcellularLocation>
        <location evidence="2">Membrane</location>
        <topology evidence="2">Multi-pass membrane protein</topology>
    </subcellularLocation>
</comment>
<evidence type="ECO:0000256" key="5">
    <source>
        <dbReference type="ARBA" id="ARBA00022553"/>
    </source>
</evidence>
<dbReference type="AlphaFoldDB" id="A0A1H7WU80"/>
<feature type="transmembrane region" description="Helical" evidence="13">
    <location>
        <begin position="408"/>
        <end position="432"/>
    </location>
</feature>
<feature type="transmembrane region" description="Helical" evidence="13">
    <location>
        <begin position="444"/>
        <end position="465"/>
    </location>
</feature>
<feature type="transmembrane region" description="Helical" evidence="13">
    <location>
        <begin position="383"/>
        <end position="402"/>
    </location>
</feature>
<dbReference type="InterPro" id="IPR036890">
    <property type="entry name" value="HATPase_C_sf"/>
</dbReference>
<keyword evidence="8" id="KW-0418">Kinase</keyword>
<evidence type="ECO:0000256" key="9">
    <source>
        <dbReference type="ARBA" id="ARBA00022989"/>
    </source>
</evidence>
<feature type="transmembrane region" description="Helical" evidence="13">
    <location>
        <begin position="36"/>
        <end position="53"/>
    </location>
</feature>
<feature type="transmembrane region" description="Helical" evidence="13">
    <location>
        <begin position="234"/>
        <end position="259"/>
    </location>
</feature>
<feature type="transmembrane region" description="Helical" evidence="13">
    <location>
        <begin position="187"/>
        <end position="214"/>
    </location>
</feature>
<dbReference type="CDD" id="cd00075">
    <property type="entry name" value="HATPase"/>
    <property type="match status" value="1"/>
</dbReference>
<keyword evidence="12" id="KW-0175">Coiled coil</keyword>
<evidence type="ECO:0000256" key="8">
    <source>
        <dbReference type="ARBA" id="ARBA00022777"/>
    </source>
</evidence>